<keyword evidence="5 8" id="KW-0443">Lipid metabolism</keyword>
<evidence type="ECO:0000259" key="9">
    <source>
        <dbReference type="PROSITE" id="PS50075"/>
    </source>
</evidence>
<comment type="pathway">
    <text evidence="8">Lipid metabolism; fatty acid biosynthesis.</text>
</comment>
<sequence length="113" mass="12280">MGRRRLNILYVLLHLHNYSGAAKGGTRLMSTLEQVKEVVAQQLGRDAAEFTAETNLVEAGFESLDVIETVFAVEEAFDIDINFNANESAAQDLVTIGDIVKAVEAELAKKAGK</sequence>
<evidence type="ECO:0000256" key="6">
    <source>
        <dbReference type="ARBA" id="ARBA00023160"/>
    </source>
</evidence>
<keyword evidence="3 8" id="KW-0597">Phosphoprotein</keyword>
<dbReference type="EMBL" id="JALHLE010000027">
    <property type="protein sequence ID" value="MCJ2180042.1"/>
    <property type="molecule type" value="Genomic_DNA"/>
</dbReference>
<dbReference type="Gene3D" id="1.10.1200.10">
    <property type="entry name" value="ACP-like"/>
    <property type="match status" value="1"/>
</dbReference>
<comment type="similarity">
    <text evidence="8">Belongs to the acyl carrier protein (ACP) family.</text>
</comment>
<evidence type="ECO:0000256" key="5">
    <source>
        <dbReference type="ARBA" id="ARBA00023098"/>
    </source>
</evidence>
<feature type="domain" description="Carrier" evidence="9">
    <location>
        <begin position="29"/>
        <end position="107"/>
    </location>
</feature>
<dbReference type="InterPro" id="IPR036736">
    <property type="entry name" value="ACP-like_sf"/>
</dbReference>
<comment type="pathway">
    <text evidence="7">Glycolipid biosynthesis; KDO(2)-lipid A biosynthesis.</text>
</comment>
<keyword evidence="8" id="KW-0963">Cytoplasm</keyword>
<gene>
    <name evidence="8" type="primary">acpP</name>
    <name evidence="10" type="ORF">MTR64_15840</name>
</gene>
<name>A0ABT0B4N7_9SPHN</name>
<evidence type="ECO:0000313" key="10">
    <source>
        <dbReference type="EMBL" id="MCJ2180042.1"/>
    </source>
</evidence>
<evidence type="ECO:0000256" key="2">
    <source>
        <dbReference type="ARBA" id="ARBA00022516"/>
    </source>
</evidence>
<dbReference type="SUPFAM" id="SSF47336">
    <property type="entry name" value="ACP-like"/>
    <property type="match status" value="1"/>
</dbReference>
<dbReference type="Proteomes" id="UP001162880">
    <property type="component" value="Unassembled WGS sequence"/>
</dbReference>
<proteinExistence type="inferred from homology"/>
<dbReference type="RefSeq" id="WP_243995389.1">
    <property type="nucleotide sequence ID" value="NZ_JALHLE010000027.1"/>
</dbReference>
<dbReference type="Pfam" id="PF00550">
    <property type="entry name" value="PP-binding"/>
    <property type="match status" value="1"/>
</dbReference>
<evidence type="ECO:0000256" key="3">
    <source>
        <dbReference type="ARBA" id="ARBA00022553"/>
    </source>
</evidence>
<comment type="subcellular location">
    <subcellularLocation>
        <location evidence="8">Cytoplasm</location>
    </subcellularLocation>
</comment>
<keyword evidence="6 8" id="KW-0275">Fatty acid biosynthesis</keyword>
<evidence type="ECO:0000313" key="11">
    <source>
        <dbReference type="Proteomes" id="UP001162880"/>
    </source>
</evidence>
<evidence type="ECO:0000256" key="8">
    <source>
        <dbReference type="HAMAP-Rule" id="MF_01217"/>
    </source>
</evidence>
<accession>A0ABT0B4N7</accession>
<keyword evidence="4 8" id="KW-0276">Fatty acid metabolism</keyword>
<evidence type="ECO:0000256" key="7">
    <source>
        <dbReference type="ARBA" id="ARBA00024328"/>
    </source>
</evidence>
<organism evidence="10 11">
    <name type="scientific">Novosphingobium album</name>
    <name type="common">ex Hu et al. 2023</name>
    <dbReference type="NCBI Taxonomy" id="2930093"/>
    <lineage>
        <taxon>Bacteria</taxon>
        <taxon>Pseudomonadati</taxon>
        <taxon>Pseudomonadota</taxon>
        <taxon>Alphaproteobacteria</taxon>
        <taxon>Sphingomonadales</taxon>
        <taxon>Sphingomonadaceae</taxon>
        <taxon>Novosphingobium</taxon>
    </lineage>
</organism>
<dbReference type="InterPro" id="IPR003231">
    <property type="entry name" value="ACP"/>
</dbReference>
<keyword evidence="11" id="KW-1185">Reference proteome</keyword>
<dbReference type="PROSITE" id="PS00012">
    <property type="entry name" value="PHOSPHOPANTETHEINE"/>
    <property type="match status" value="1"/>
</dbReference>
<dbReference type="PROSITE" id="PS50075">
    <property type="entry name" value="CARRIER"/>
    <property type="match status" value="1"/>
</dbReference>
<evidence type="ECO:0000256" key="4">
    <source>
        <dbReference type="ARBA" id="ARBA00022832"/>
    </source>
</evidence>
<dbReference type="InterPro" id="IPR006162">
    <property type="entry name" value="Ppantetheine_attach_site"/>
</dbReference>
<keyword evidence="2 8" id="KW-0444">Lipid biosynthesis</keyword>
<keyword evidence="1 8" id="KW-0596">Phosphopantetheine</keyword>
<evidence type="ECO:0000256" key="1">
    <source>
        <dbReference type="ARBA" id="ARBA00022450"/>
    </source>
</evidence>
<comment type="PTM">
    <text evidence="8">4'-phosphopantetheine is transferred from CoA to a specific serine of apo-ACP by AcpS. This modification is essential for activity because fatty acids are bound in thioester linkage to the sulfhydryl of the prosthetic group.</text>
</comment>
<protein>
    <recommendedName>
        <fullName evidence="8">Acyl carrier protein</fullName>
        <shortName evidence="8">ACP</shortName>
    </recommendedName>
</protein>
<comment type="caution">
    <text evidence="10">The sequence shown here is derived from an EMBL/GenBank/DDBJ whole genome shotgun (WGS) entry which is preliminary data.</text>
</comment>
<feature type="modified residue" description="O-(pantetheine 4'-phosphoryl)serine" evidence="8">
    <location>
        <position position="63"/>
    </location>
</feature>
<comment type="function">
    <text evidence="8">Carrier of the growing fatty acid chain in fatty acid biosynthesis.</text>
</comment>
<dbReference type="InterPro" id="IPR009081">
    <property type="entry name" value="PP-bd_ACP"/>
</dbReference>
<reference evidence="10" key="1">
    <citation type="submission" date="2022-03" db="EMBL/GenBank/DDBJ databases">
        <title>Identification of a novel bacterium isolated from mangrove sediments.</title>
        <authorList>
            <person name="Pan X."/>
        </authorList>
    </citation>
    <scope>NUCLEOTIDE SEQUENCE</scope>
    <source>
        <strain evidence="10">B2580</strain>
    </source>
</reference>
<dbReference type="HAMAP" id="MF_01217">
    <property type="entry name" value="Acyl_carrier"/>
    <property type="match status" value="1"/>
</dbReference>